<comment type="similarity">
    <text evidence="3">Belongs to the WD repeat COPB2 family.</text>
</comment>
<dbReference type="Pfam" id="PF04053">
    <property type="entry name" value="B-prop_COPA_B_2nd"/>
    <property type="match status" value="1"/>
</dbReference>
<keyword evidence="17" id="KW-1133">Transmembrane helix</keyword>
<evidence type="ECO:0000256" key="12">
    <source>
        <dbReference type="ARBA" id="ARBA00023136"/>
    </source>
</evidence>
<dbReference type="SUPFAM" id="SSF50978">
    <property type="entry name" value="WD40 repeat-like"/>
    <property type="match status" value="1"/>
</dbReference>
<dbReference type="PANTHER" id="PTHR19876:SF75">
    <property type="entry name" value="COATOMER SUBUNIT BETA'-3"/>
    <property type="match status" value="1"/>
</dbReference>
<sequence length="1029" mass="115787">MKDSIRNSLLTFLSVIAVAMICFASEKICSTIRASEICGSASYRAMDSIRNSLLTFLSVIAVAMICFASEKICSTIRASEICGSASYRAMDSSKFVFWNRVYLELPDSDDNKILRGDRIARYDNLPSISFLYLLSMALCTWFLLLNFIYDFAVRSAKFIPRKQWVVAGADDMYIRVYNYNTMDKVKVFEAHSDYIRCVAVHPTLPYVLSSSDDMLIKLWDWENGWACTQIFEGHSHYVMQVVFNPKDTNTFASASLDRSIKIWNLGSPDPNFTLDAHQKGVNCVDYFTGGDKPYLITGSDDHTAKVWDYQTKSCVQTLEGHTHNVSAVCFHPELPIILTGSEDGTVRIWHATTYRCFYLKRFCNNADAFEGLENTLNYALERVWAIGYIKSSRRVVIGYDEGTIMVKLGREIPVASMDSSGKIIWAKHNEIQTANIKSIGASYEVTDGERLPLAVKDLGTCDLYPQSLKHNPNGRFVVVCGDGEYIIYTALAWRNRSFGSGLEFVWSSEGECAVRESSSKIKIFNKNFQERKSIRPTFSAEKIFGGSLLAMCSNDFICFYDWAECRLIQRIDVTVKNLYWAESGDLVAIASDTSFYILKFNRDLVSSHFASGRQTDEEGVEDAFEVLHENDERVRTGIWVGDCFIYNNSSSKLNYCVGGEVTTMYHLDRPMYLLGYIANQSRVYLVDKEFNVIGYTLLLSLIEYKTLVMRGDLDKANEILPTIPKEQHNNVAHFLESRGMIEDALEVATDPDYRFELAIQLGRLQIAKEIAEEVQSESKWKQLGELAMSSGKLQLAEDCMKFAMDLSGLLLLYSSLGDAEGMSKLASLAKEQGKNNVAFLCLFMLGKLEDCLQLLVESNRIPEAALMARSYLPSKVSEIVALWRKDLSKVNSKAAESLADPEEYPNLFEDWQVALSVEANAVEARGVYAAAENYATRADQPFITLVEAFRNLQVEAVEPLENGDGDHEVEEENGHVENEGGEEEENEEEEMNQEEGVVDEDSTDGSAVLVNRSEGEEEWGTNSKDNQSA</sequence>
<reference evidence="20 21" key="1">
    <citation type="journal article" date="2020" name="BMC Genomics">
        <title>Intraspecific diversification of the crop wild relative Brassica cretica Lam. using demographic model selection.</title>
        <authorList>
            <person name="Kioukis A."/>
            <person name="Michalopoulou V.A."/>
            <person name="Briers L."/>
            <person name="Pirintsos S."/>
            <person name="Studholme D.J."/>
            <person name="Pavlidis P."/>
            <person name="Sarris P.F."/>
        </authorList>
    </citation>
    <scope>NUCLEOTIDE SEQUENCE [LARGE SCALE GENOMIC DNA]</scope>
    <source>
        <strain evidence="21">cv. PFS-1207/04</strain>
    </source>
</reference>
<evidence type="ECO:0000256" key="16">
    <source>
        <dbReference type="SAM" id="MobiDB-lite"/>
    </source>
</evidence>
<feature type="compositionally biased region" description="Acidic residues" evidence="16">
    <location>
        <begin position="979"/>
        <end position="1003"/>
    </location>
</feature>
<feature type="domain" description="COPA/B second beta-propeller" evidence="18">
    <location>
        <begin position="428"/>
        <end position="687"/>
    </location>
</feature>
<evidence type="ECO:0000256" key="10">
    <source>
        <dbReference type="ARBA" id="ARBA00022927"/>
    </source>
</evidence>
<keyword evidence="21" id="KW-1185">Reference proteome</keyword>
<feature type="repeat" description="WD" evidence="15">
    <location>
        <begin position="231"/>
        <end position="273"/>
    </location>
</feature>
<keyword evidence="8" id="KW-0677">Repeat</keyword>
<feature type="transmembrane region" description="Helical" evidence="17">
    <location>
        <begin position="130"/>
        <end position="149"/>
    </location>
</feature>
<organism evidence="20 21">
    <name type="scientific">Brassica cretica</name>
    <name type="common">Mustard</name>
    <dbReference type="NCBI Taxonomy" id="69181"/>
    <lineage>
        <taxon>Eukaryota</taxon>
        <taxon>Viridiplantae</taxon>
        <taxon>Streptophyta</taxon>
        <taxon>Embryophyta</taxon>
        <taxon>Tracheophyta</taxon>
        <taxon>Spermatophyta</taxon>
        <taxon>Magnoliopsida</taxon>
        <taxon>eudicotyledons</taxon>
        <taxon>Gunneridae</taxon>
        <taxon>Pentapetalae</taxon>
        <taxon>rosids</taxon>
        <taxon>malvids</taxon>
        <taxon>Brassicales</taxon>
        <taxon>Brassicaceae</taxon>
        <taxon>Brassiceae</taxon>
        <taxon>Brassica</taxon>
    </lineage>
</organism>
<keyword evidence="12 17" id="KW-0472">Membrane</keyword>
<feature type="repeat" description="WD" evidence="15">
    <location>
        <begin position="318"/>
        <end position="359"/>
    </location>
</feature>
<evidence type="ECO:0000256" key="9">
    <source>
        <dbReference type="ARBA" id="ARBA00022892"/>
    </source>
</evidence>
<feature type="region of interest" description="Disordered" evidence="16">
    <location>
        <begin position="960"/>
        <end position="1029"/>
    </location>
</feature>
<feature type="repeat" description="WD" evidence="15">
    <location>
        <begin position="188"/>
        <end position="220"/>
    </location>
</feature>
<dbReference type="Pfam" id="PF23953">
    <property type="entry name" value="TPR_COPA_B"/>
    <property type="match status" value="1"/>
</dbReference>
<evidence type="ECO:0000256" key="5">
    <source>
        <dbReference type="ARBA" id="ARBA00022448"/>
    </source>
</evidence>
<dbReference type="PROSITE" id="PS50082">
    <property type="entry name" value="WD_REPEATS_2"/>
    <property type="match status" value="4"/>
</dbReference>
<feature type="transmembrane region" description="Helical" evidence="17">
    <location>
        <begin position="48"/>
        <end position="68"/>
    </location>
</feature>
<dbReference type="Proteomes" id="UP000266723">
    <property type="component" value="Unassembled WGS sequence"/>
</dbReference>
<evidence type="ECO:0000256" key="1">
    <source>
        <dbReference type="ARBA" id="ARBA00004255"/>
    </source>
</evidence>
<dbReference type="PRINTS" id="PR00320">
    <property type="entry name" value="GPROTEINBRPT"/>
</dbReference>
<feature type="compositionally biased region" description="Acidic residues" evidence="16">
    <location>
        <begin position="961"/>
        <end position="971"/>
    </location>
</feature>
<evidence type="ECO:0000256" key="14">
    <source>
        <dbReference type="ARBA" id="ARBA00025536"/>
    </source>
</evidence>
<dbReference type="InterPro" id="IPR011044">
    <property type="entry name" value="Quino_amine_DH_bsu"/>
</dbReference>
<keyword evidence="7 15" id="KW-0853">WD repeat</keyword>
<name>A0ABQ7BZH2_BRACR</name>
<dbReference type="CDD" id="cd22947">
    <property type="entry name" value="Coatomer_WDAD_beta-like"/>
    <property type="match status" value="1"/>
</dbReference>
<dbReference type="InterPro" id="IPR050844">
    <property type="entry name" value="Coatomer_complex_subunit"/>
</dbReference>
<dbReference type="InterPro" id="IPR016453">
    <property type="entry name" value="COPB2"/>
</dbReference>
<dbReference type="SUPFAM" id="SSF50969">
    <property type="entry name" value="YVTN repeat-like/Quinoprotein amine dehydrogenase"/>
    <property type="match status" value="1"/>
</dbReference>
<feature type="repeat" description="WD" evidence="15">
    <location>
        <begin position="274"/>
        <end position="317"/>
    </location>
</feature>
<dbReference type="PANTHER" id="PTHR19876">
    <property type="entry name" value="COATOMER"/>
    <property type="match status" value="1"/>
</dbReference>
<evidence type="ECO:0000256" key="4">
    <source>
        <dbReference type="ARBA" id="ARBA00011775"/>
    </source>
</evidence>
<keyword evidence="13" id="KW-0968">Cytoplasmic vesicle</keyword>
<comment type="subcellular location">
    <subcellularLocation>
        <location evidence="2">Cytoplasmic vesicle</location>
        <location evidence="2">COPI-coated vesicle membrane</location>
        <topology evidence="2">Peripheral membrane protein</topology>
        <orientation evidence="2">Cytoplasmic side</orientation>
    </subcellularLocation>
    <subcellularLocation>
        <location evidence="1">Golgi apparatus membrane</location>
        <topology evidence="1">Peripheral membrane protein</topology>
        <orientation evidence="1">Cytoplasmic side</orientation>
    </subcellularLocation>
</comment>
<dbReference type="Pfam" id="PF00400">
    <property type="entry name" value="WD40"/>
    <property type="match status" value="5"/>
</dbReference>
<keyword evidence="10" id="KW-0653">Protein transport</keyword>
<dbReference type="InterPro" id="IPR001680">
    <property type="entry name" value="WD40_rpt"/>
</dbReference>
<evidence type="ECO:0000259" key="19">
    <source>
        <dbReference type="Pfam" id="PF23953"/>
    </source>
</evidence>
<dbReference type="InterPro" id="IPR056176">
    <property type="entry name" value="TPR_COPA_B"/>
</dbReference>
<dbReference type="InterPro" id="IPR006692">
    <property type="entry name" value="Beta-prop_COPA/B_2nd"/>
</dbReference>
<keyword evidence="17" id="KW-0812">Transmembrane</keyword>
<evidence type="ECO:0000256" key="17">
    <source>
        <dbReference type="SAM" id="Phobius"/>
    </source>
</evidence>
<evidence type="ECO:0000256" key="11">
    <source>
        <dbReference type="ARBA" id="ARBA00023034"/>
    </source>
</evidence>
<evidence type="ECO:0000256" key="6">
    <source>
        <dbReference type="ARBA" id="ARBA00022490"/>
    </source>
</evidence>
<comment type="function">
    <text evidence="14">The coatomer is a cytosolic protein complex that binds to dilysine motifs and reversibly associates with Golgi non-clathrin-coated vesicles, which further mediate biosynthetic protein transport from the ER, via the Golgi up to the trans Golgi network. Coatomer complex is required for budding from Golgi membranes, and is essential for the retrograde Golgi-to-ER transport of dilysine-tagged proteins.</text>
</comment>
<dbReference type="InterPro" id="IPR036322">
    <property type="entry name" value="WD40_repeat_dom_sf"/>
</dbReference>
<dbReference type="SMART" id="SM00320">
    <property type="entry name" value="WD40"/>
    <property type="match status" value="5"/>
</dbReference>
<gene>
    <name evidence="20" type="ORF">DY000_02004341</name>
</gene>
<evidence type="ECO:0000256" key="3">
    <source>
        <dbReference type="ARBA" id="ARBA00010844"/>
    </source>
</evidence>
<dbReference type="Gene3D" id="1.25.40.470">
    <property type="match status" value="1"/>
</dbReference>
<evidence type="ECO:0000313" key="21">
    <source>
        <dbReference type="Proteomes" id="UP000266723"/>
    </source>
</evidence>
<accession>A0ABQ7BZH2</accession>
<keyword evidence="6" id="KW-0963">Cytoplasm</keyword>
<evidence type="ECO:0000256" key="15">
    <source>
        <dbReference type="PROSITE-ProRule" id="PRU00221"/>
    </source>
</evidence>
<feature type="domain" description="COPA/B TPR" evidence="19">
    <location>
        <begin position="704"/>
        <end position="884"/>
    </location>
</feature>
<evidence type="ECO:0000256" key="7">
    <source>
        <dbReference type="ARBA" id="ARBA00022574"/>
    </source>
</evidence>
<comment type="caution">
    <text evidence="20">The sequence shown here is derived from an EMBL/GenBank/DDBJ whole genome shotgun (WGS) entry which is preliminary data.</text>
</comment>
<evidence type="ECO:0000259" key="18">
    <source>
        <dbReference type="Pfam" id="PF04053"/>
    </source>
</evidence>
<keyword evidence="11" id="KW-0333">Golgi apparatus</keyword>
<dbReference type="EMBL" id="QGKV02000832">
    <property type="protein sequence ID" value="KAF3544468.1"/>
    <property type="molecule type" value="Genomic_DNA"/>
</dbReference>
<keyword evidence="9" id="KW-0931">ER-Golgi transport</keyword>
<dbReference type="PROSITE" id="PS50294">
    <property type="entry name" value="WD_REPEATS_REGION"/>
    <property type="match status" value="4"/>
</dbReference>
<dbReference type="Gene3D" id="2.130.10.10">
    <property type="entry name" value="YVTN repeat-like/Quinoprotein amine dehydrogenase"/>
    <property type="match status" value="1"/>
</dbReference>
<feature type="compositionally biased region" description="Polar residues" evidence="16">
    <location>
        <begin position="1020"/>
        <end position="1029"/>
    </location>
</feature>
<dbReference type="CDD" id="cd00200">
    <property type="entry name" value="WD40"/>
    <property type="match status" value="1"/>
</dbReference>
<protein>
    <recommendedName>
        <fullName evidence="22">Coatomer WD associated region domain-containing protein</fullName>
    </recommendedName>
</protein>
<evidence type="ECO:0008006" key="22">
    <source>
        <dbReference type="Google" id="ProtNLM"/>
    </source>
</evidence>
<dbReference type="PIRSF" id="PIRSF005567">
    <property type="entry name" value="Coatomer_beta'_subunit"/>
    <property type="match status" value="1"/>
</dbReference>
<evidence type="ECO:0000256" key="2">
    <source>
        <dbReference type="ARBA" id="ARBA00004347"/>
    </source>
</evidence>
<evidence type="ECO:0000313" key="20">
    <source>
        <dbReference type="EMBL" id="KAF3544468.1"/>
    </source>
</evidence>
<keyword evidence="5" id="KW-0813">Transport</keyword>
<comment type="subunit">
    <text evidence="4">Oligomeric complex that consists of at least the alpha, beta, beta', gamma, delta, epsilon and zeta subunits.</text>
</comment>
<dbReference type="InterPro" id="IPR020472">
    <property type="entry name" value="WD40_PAC1"/>
</dbReference>
<proteinExistence type="inferred from homology"/>
<evidence type="ECO:0000256" key="8">
    <source>
        <dbReference type="ARBA" id="ARBA00022737"/>
    </source>
</evidence>
<evidence type="ECO:0000256" key="13">
    <source>
        <dbReference type="ARBA" id="ARBA00023329"/>
    </source>
</evidence>
<dbReference type="InterPro" id="IPR015943">
    <property type="entry name" value="WD40/YVTN_repeat-like_dom_sf"/>
</dbReference>